<feature type="domain" description="Phospholipid/glycerol acyltransferase" evidence="2">
    <location>
        <begin position="33"/>
        <end position="158"/>
    </location>
</feature>
<organism evidence="3 4">
    <name type="scientific">Melittangium boletus DSM 14713</name>
    <dbReference type="NCBI Taxonomy" id="1294270"/>
    <lineage>
        <taxon>Bacteria</taxon>
        <taxon>Pseudomonadati</taxon>
        <taxon>Myxococcota</taxon>
        <taxon>Myxococcia</taxon>
        <taxon>Myxococcales</taxon>
        <taxon>Cystobacterineae</taxon>
        <taxon>Archangiaceae</taxon>
        <taxon>Melittangium</taxon>
    </lineage>
</organism>
<accession>A0A250I9Z0</accession>
<evidence type="ECO:0000313" key="3">
    <source>
        <dbReference type="EMBL" id="ATB27972.1"/>
    </source>
</evidence>
<dbReference type="CDD" id="cd07992">
    <property type="entry name" value="LPLAT_AAK14816-like"/>
    <property type="match status" value="1"/>
</dbReference>
<dbReference type="Proteomes" id="UP000217289">
    <property type="component" value="Chromosome"/>
</dbReference>
<proteinExistence type="predicted"/>
<keyword evidence="4" id="KW-1185">Reference proteome</keyword>
<dbReference type="Pfam" id="PF01553">
    <property type="entry name" value="Acyltransferase"/>
    <property type="match status" value="1"/>
</dbReference>
<dbReference type="SUPFAM" id="SSF69593">
    <property type="entry name" value="Glycerol-3-phosphate (1)-acyltransferase"/>
    <property type="match status" value="1"/>
</dbReference>
<dbReference type="GO" id="GO:0004366">
    <property type="term" value="F:glycerol-3-phosphate O-acyltransferase activity"/>
    <property type="evidence" value="ECO:0007669"/>
    <property type="project" value="TreeGrafter"/>
</dbReference>
<evidence type="ECO:0000256" key="1">
    <source>
        <dbReference type="SAM" id="Phobius"/>
    </source>
</evidence>
<protein>
    <recommendedName>
        <fullName evidence="2">Phospholipid/glycerol acyltransferase domain-containing protein</fullName>
    </recommendedName>
</protein>
<feature type="transmembrane region" description="Helical" evidence="1">
    <location>
        <begin position="333"/>
        <end position="352"/>
    </location>
</feature>
<dbReference type="GO" id="GO:0016287">
    <property type="term" value="F:glycerone-phosphate O-acyltransferase activity"/>
    <property type="evidence" value="ECO:0007669"/>
    <property type="project" value="TreeGrafter"/>
</dbReference>
<dbReference type="EMBL" id="CP022163">
    <property type="protein sequence ID" value="ATB27972.1"/>
    <property type="molecule type" value="Genomic_DNA"/>
</dbReference>
<dbReference type="PANTHER" id="PTHR31605">
    <property type="entry name" value="GLYCEROL-3-PHOSPHATE O-ACYLTRANSFERASE 1"/>
    <property type="match status" value="1"/>
</dbReference>
<dbReference type="RefSeq" id="WP_095976704.1">
    <property type="nucleotide sequence ID" value="NZ_CP022163.1"/>
</dbReference>
<sequence>MFYSFVRTVVALLLRLFYRVKVHAPQAEPEGPVIFVGNHPNGLIDPALVFILTRRHVTFLAKEPLFRIPVIGWLLKGLGALPVYRKQDDPSQMGRNEGTLEAARGALVAGRAITLFPEGKSHSEPALAELKTGAARIALGAARQGAPVRIVPVGLTYADKHLFRSEVLIEVGTPIEVRDFLPADDASEPASVRALTERIAGALRSVTLNLEQWEDLPLLQLAERLYALRQKQAVDPERLRYWARGLHLFRSEQPERFARVRVEFMSFYWRLALVRADPTDLSLEYRPVPVARFVVKNLLLLAFGLPLYALGLVLFYVPYLLPRWASRKAELDIQATVKFLTAWGVSWAWWGLLTLGAWLWGGAAVGLPVLVGVPLLALLTLYLSERWAVVWHDVAVFFTLGSRAKLKERLVAEGTALAEAVEGLAGEYRPRLDASPTPSNLLAGH</sequence>
<feature type="transmembrane region" description="Helical" evidence="1">
    <location>
        <begin position="298"/>
        <end position="321"/>
    </location>
</feature>
<evidence type="ECO:0000259" key="2">
    <source>
        <dbReference type="SMART" id="SM00563"/>
    </source>
</evidence>
<dbReference type="PANTHER" id="PTHR31605:SF0">
    <property type="entry name" value="GLYCEROL-3-PHOSPHATE O-ACYLTRANSFERASE 1"/>
    <property type="match status" value="1"/>
</dbReference>
<feature type="transmembrane region" description="Helical" evidence="1">
    <location>
        <begin position="358"/>
        <end position="383"/>
    </location>
</feature>
<keyword evidence="1" id="KW-1133">Transmembrane helix</keyword>
<dbReference type="GO" id="GO:0008654">
    <property type="term" value="P:phospholipid biosynthetic process"/>
    <property type="evidence" value="ECO:0007669"/>
    <property type="project" value="TreeGrafter"/>
</dbReference>
<gene>
    <name evidence="3" type="ORF">MEBOL_001417</name>
</gene>
<evidence type="ECO:0000313" key="4">
    <source>
        <dbReference type="Proteomes" id="UP000217289"/>
    </source>
</evidence>
<dbReference type="AlphaFoldDB" id="A0A250I9Z0"/>
<name>A0A250I9Z0_9BACT</name>
<dbReference type="InterPro" id="IPR002123">
    <property type="entry name" value="Plipid/glycerol_acylTrfase"/>
</dbReference>
<dbReference type="SMART" id="SM00563">
    <property type="entry name" value="PlsC"/>
    <property type="match status" value="1"/>
</dbReference>
<keyword evidence="1" id="KW-0812">Transmembrane</keyword>
<dbReference type="OrthoDB" id="9806008at2"/>
<reference evidence="3 4" key="1">
    <citation type="submission" date="2017-06" db="EMBL/GenBank/DDBJ databases">
        <authorList>
            <person name="Kim H.J."/>
            <person name="Triplett B.A."/>
        </authorList>
    </citation>
    <scope>NUCLEOTIDE SEQUENCE [LARGE SCALE GENOMIC DNA]</scope>
    <source>
        <strain evidence="3 4">DSM 14713</strain>
    </source>
</reference>
<dbReference type="KEGG" id="mbd:MEBOL_001417"/>
<dbReference type="InterPro" id="IPR052744">
    <property type="entry name" value="GPAT/DAPAT"/>
</dbReference>
<keyword evidence="1" id="KW-0472">Membrane</keyword>